<name>A0ABT8TEI0_9GAMM</name>
<feature type="domain" description="Calcineurin-like phosphoesterase" evidence="1">
    <location>
        <begin position="12"/>
        <end position="130"/>
    </location>
</feature>
<gene>
    <name evidence="2" type="ORF">QWI16_09270</name>
</gene>
<evidence type="ECO:0000313" key="3">
    <source>
        <dbReference type="Proteomes" id="UP001168380"/>
    </source>
</evidence>
<dbReference type="SUPFAM" id="SSF56300">
    <property type="entry name" value="Metallo-dependent phosphatases"/>
    <property type="match status" value="1"/>
</dbReference>
<evidence type="ECO:0000259" key="1">
    <source>
        <dbReference type="Pfam" id="PF00149"/>
    </source>
</evidence>
<reference evidence="2" key="1">
    <citation type="submission" date="2023-07" db="EMBL/GenBank/DDBJ databases">
        <title>Gilvimarinus algae sp. nov., isolated from the surface of Kelp.</title>
        <authorList>
            <person name="Sun Y.Y."/>
            <person name="Gong Y."/>
            <person name="Du Z.J."/>
        </authorList>
    </citation>
    <scope>NUCLEOTIDE SEQUENCE</scope>
    <source>
        <strain evidence="2">SDUM040014</strain>
    </source>
</reference>
<comment type="caution">
    <text evidence="2">The sequence shown here is derived from an EMBL/GenBank/DDBJ whole genome shotgun (WGS) entry which is preliminary data.</text>
</comment>
<proteinExistence type="predicted"/>
<dbReference type="Pfam" id="PF00149">
    <property type="entry name" value="Metallophos"/>
    <property type="match status" value="1"/>
</dbReference>
<organism evidence="2 3">
    <name type="scientific">Gilvimarinus algae</name>
    <dbReference type="NCBI Taxonomy" id="3058037"/>
    <lineage>
        <taxon>Bacteria</taxon>
        <taxon>Pseudomonadati</taxon>
        <taxon>Pseudomonadota</taxon>
        <taxon>Gammaproteobacteria</taxon>
        <taxon>Cellvibrionales</taxon>
        <taxon>Cellvibrionaceae</taxon>
        <taxon>Gilvimarinus</taxon>
    </lineage>
</organism>
<dbReference type="InterPro" id="IPR004843">
    <property type="entry name" value="Calcineurin-like_PHP"/>
</dbReference>
<protein>
    <submittedName>
        <fullName evidence="2">Metallophosphoesterase</fullName>
    </submittedName>
</protein>
<sequence length="636" mass="70914">MASDKDTQALQIAFMPDIHFHDVYADFSGEAFTGIDNHVSGHKATIRSMRAQVHSTRLFNENYFALLAALDDAVERGIKLIALPGDFSDDGQPVHMRRFAEILKSYETQHGVRFFAAPGNHDPVRPYASAGGEPDFLNSDGSELAIYSTDHPRCQSATASDTPSGALICTEDIQHLGYTGILSYLNSAGFFPSSDYLYWETPFSSYSHTHYSLDKARAAGNMVRRQYSQCPAGKDTTSEQCQKLPDASYLVEPVKGLWLMSVDSNVYQHEHSEPSGYKGSGNAGYNSVLVHKSHLVDWLTRTSKAAEQQGKLLITFSHFPMVGFYDGKEDAIGELFGDAAFQRQRLPMPGTSHTLATTGVKVHIAGHMHLNDTGIQKTDQGHTLVNIQAPSLAAYPPAYKIIRWHRQSRLEVETVRIDQVPRFDELFEHYRTEHKYLTQTGADAVWDLGILDSRTYHDYTLGHLRELIKHRFIPHEWPASLAEPLLSLNALQLFTLAQMDVGKPIPTTPSDWLAHPDWQAASATAKQLINRQGIQSKALENLTGFEMIVDFYKVRNGGQLGLQDLPRERLAIYKLLTDSYSSQTSAPANRQGANVADAIGRFLAIFDAMMTGAADDHFEVDLDSGRVERLPRKTRQ</sequence>
<dbReference type="Gene3D" id="3.60.21.10">
    <property type="match status" value="2"/>
</dbReference>
<dbReference type="Proteomes" id="UP001168380">
    <property type="component" value="Unassembled WGS sequence"/>
</dbReference>
<keyword evidence="3" id="KW-1185">Reference proteome</keyword>
<evidence type="ECO:0000313" key="2">
    <source>
        <dbReference type="EMBL" id="MDO3382365.1"/>
    </source>
</evidence>
<dbReference type="InterPro" id="IPR029052">
    <property type="entry name" value="Metallo-depent_PP-like"/>
</dbReference>
<accession>A0ABT8TEI0</accession>
<dbReference type="EMBL" id="JAULRT010000052">
    <property type="protein sequence ID" value="MDO3382365.1"/>
    <property type="molecule type" value="Genomic_DNA"/>
</dbReference>